<keyword evidence="6" id="KW-0813">Transport</keyword>
<keyword evidence="8" id="KW-1185">Reference proteome</keyword>
<proteinExistence type="inferred from homology"/>
<dbReference type="NCBIfam" id="TIGR00773">
    <property type="entry name" value="NhaA"/>
    <property type="match status" value="1"/>
</dbReference>
<keyword evidence="6" id="KW-0050">Antiport</keyword>
<dbReference type="GO" id="GO:0005886">
    <property type="term" value="C:plasma membrane"/>
    <property type="evidence" value="ECO:0007669"/>
    <property type="project" value="UniProtKB-SubCell"/>
</dbReference>
<dbReference type="NCBIfam" id="NF007111">
    <property type="entry name" value="PRK09560.1"/>
    <property type="match status" value="1"/>
</dbReference>
<dbReference type="GO" id="GO:0015385">
    <property type="term" value="F:sodium:proton antiporter activity"/>
    <property type="evidence" value="ECO:0007669"/>
    <property type="project" value="UniProtKB-UniRule"/>
</dbReference>
<dbReference type="PANTHER" id="PTHR30341:SF0">
    <property type="entry name" value="NA(+)_H(+) ANTIPORTER NHAA"/>
    <property type="match status" value="1"/>
</dbReference>
<feature type="transmembrane region" description="Helical" evidence="6">
    <location>
        <begin position="387"/>
        <end position="407"/>
    </location>
</feature>
<evidence type="ECO:0000313" key="8">
    <source>
        <dbReference type="Proteomes" id="UP000192266"/>
    </source>
</evidence>
<gene>
    <name evidence="6" type="primary">nhaA</name>
    <name evidence="7" type="ORF">SAMN00120144_4159</name>
</gene>
<comment type="catalytic activity">
    <reaction evidence="6">
        <text>Na(+)(in) + 2 H(+)(out) = Na(+)(out) + 2 H(+)(in)</text>
        <dbReference type="Rhea" id="RHEA:29251"/>
        <dbReference type="ChEBI" id="CHEBI:15378"/>
        <dbReference type="ChEBI" id="CHEBI:29101"/>
    </reaction>
</comment>
<dbReference type="PANTHER" id="PTHR30341">
    <property type="entry name" value="SODIUM ION/PROTON ANTIPORTER NHAA-RELATED"/>
    <property type="match status" value="1"/>
</dbReference>
<accession>A0A1W1VXE8</accession>
<evidence type="ECO:0000256" key="2">
    <source>
        <dbReference type="ARBA" id="ARBA00022475"/>
    </source>
</evidence>
<feature type="transmembrane region" description="Helical" evidence="6">
    <location>
        <begin position="95"/>
        <end position="115"/>
    </location>
</feature>
<evidence type="ECO:0000256" key="1">
    <source>
        <dbReference type="ARBA" id="ARBA00004429"/>
    </source>
</evidence>
<evidence type="ECO:0000256" key="3">
    <source>
        <dbReference type="ARBA" id="ARBA00022692"/>
    </source>
</evidence>
<feature type="transmembrane region" description="Helical" evidence="6">
    <location>
        <begin position="17"/>
        <end position="42"/>
    </location>
</feature>
<dbReference type="HAMAP" id="MF_01844">
    <property type="entry name" value="NhaA"/>
    <property type="match status" value="1"/>
</dbReference>
<dbReference type="InterPro" id="IPR023171">
    <property type="entry name" value="Na/H_antiporter_dom_sf"/>
</dbReference>
<dbReference type="InterPro" id="IPR004670">
    <property type="entry name" value="NhaA"/>
</dbReference>
<dbReference type="STRING" id="645990.SAMN00120144_4159"/>
<keyword evidence="3 6" id="KW-0812">Transmembrane</keyword>
<reference evidence="7 8" key="1">
    <citation type="submission" date="2017-04" db="EMBL/GenBank/DDBJ databases">
        <authorList>
            <person name="Afonso C.L."/>
            <person name="Miller P.J."/>
            <person name="Scott M.A."/>
            <person name="Spackman E."/>
            <person name="Goraichik I."/>
            <person name="Dimitrov K.M."/>
            <person name="Suarez D.L."/>
            <person name="Swayne D.E."/>
        </authorList>
    </citation>
    <scope>NUCLEOTIDE SEQUENCE [LARGE SCALE GENOMIC DNA]</scope>
    <source>
        <strain evidence="7 8">DSM 11622</strain>
    </source>
</reference>
<comment type="subcellular location">
    <subcellularLocation>
        <location evidence="1">Cell inner membrane</location>
        <topology evidence="1">Multi-pass membrane protein</topology>
    </subcellularLocation>
    <subcellularLocation>
        <location evidence="6">Cell membrane</location>
        <topology evidence="6">Multi-pass membrane protein</topology>
    </subcellularLocation>
</comment>
<organism evidence="7 8">
    <name type="scientific">Hymenobacter roseosalivarius DSM 11622</name>
    <dbReference type="NCBI Taxonomy" id="645990"/>
    <lineage>
        <taxon>Bacteria</taxon>
        <taxon>Pseudomonadati</taxon>
        <taxon>Bacteroidota</taxon>
        <taxon>Cytophagia</taxon>
        <taxon>Cytophagales</taxon>
        <taxon>Hymenobacteraceae</taxon>
        <taxon>Hymenobacter</taxon>
    </lineage>
</organism>
<comment type="function">
    <text evidence="6">Na(+)/H(+) antiporter that extrudes sodium in exchange for external protons.</text>
</comment>
<evidence type="ECO:0000256" key="4">
    <source>
        <dbReference type="ARBA" id="ARBA00022989"/>
    </source>
</evidence>
<feature type="transmembrane region" description="Helical" evidence="6">
    <location>
        <begin position="319"/>
        <end position="341"/>
    </location>
</feature>
<keyword evidence="2 6" id="KW-1003">Cell membrane</keyword>
<feature type="transmembrane region" description="Helical" evidence="6">
    <location>
        <begin position="54"/>
        <end position="75"/>
    </location>
</feature>
<dbReference type="AlphaFoldDB" id="A0A1W1VXE8"/>
<feature type="transmembrane region" description="Helical" evidence="6">
    <location>
        <begin position="161"/>
        <end position="180"/>
    </location>
</feature>
<comment type="similarity">
    <text evidence="6">Belongs to the NhaA Na(+)/H(+) (TC 2.A.33) antiporter family.</text>
</comment>
<keyword evidence="4 6" id="KW-1133">Transmembrane helix</keyword>
<sequence length="427" mass="45883">MPKVAYFLVIVSKSRKFALASVLFSCLRPYITLMPTLFRIIISPIRELSSSGKLSGLLLLLATAFSLAISNSAFGESYLRLWETHIGIAPLEKTMSHWINDGLMVIFFFLVGLEIKREVLYGELTNLRAALLPVVAAVGGVTAPAVIYLLCTTGTGLTHGWAVPTATDIAFSLGILSLLGDRVPFSLRIFLTALAIIDDLLAVVIIAIFYTADLNVTYLLASVGLLVVLVALNRLKIGWLPLYFLLGLALWYCVLKSGVHATIAGVLLALTIPTDAIERIEHALQKPVSYLILPLFALANTAIILSVDTLRELTTPLSLGIVLGLLLGKPIGIFGTSWLMIKTGMASLPANVNWRRLLGLGFTAGIGFTMAIFIANLSFSDASRVDLAKLAVILGSVLSALVGLFLLRPRPDMAAVAAETPELVKEA</sequence>
<evidence type="ECO:0000256" key="6">
    <source>
        <dbReference type="HAMAP-Rule" id="MF_01844"/>
    </source>
</evidence>
<feature type="transmembrane region" description="Helical" evidence="6">
    <location>
        <begin position="187"/>
        <end position="210"/>
    </location>
</feature>
<feature type="transmembrane region" description="Helical" evidence="6">
    <location>
        <begin position="216"/>
        <end position="235"/>
    </location>
</feature>
<evidence type="ECO:0000256" key="5">
    <source>
        <dbReference type="ARBA" id="ARBA00023136"/>
    </source>
</evidence>
<feature type="transmembrane region" description="Helical" evidence="6">
    <location>
        <begin position="242"/>
        <end position="268"/>
    </location>
</feature>
<keyword evidence="6" id="KW-0739">Sodium transport</keyword>
<dbReference type="EMBL" id="FWWW01000079">
    <property type="protein sequence ID" value="SMB98059.1"/>
    <property type="molecule type" value="Genomic_DNA"/>
</dbReference>
<protein>
    <recommendedName>
        <fullName evidence="6">Na(+)/H(+) antiporter NhaA</fullName>
    </recommendedName>
    <alternativeName>
        <fullName evidence="6">Sodium/proton antiporter NhaA</fullName>
    </alternativeName>
</protein>
<feature type="transmembrane region" description="Helical" evidence="6">
    <location>
        <begin position="127"/>
        <end position="149"/>
    </location>
</feature>
<dbReference type="GO" id="GO:0006885">
    <property type="term" value="P:regulation of pH"/>
    <property type="evidence" value="ECO:0007669"/>
    <property type="project" value="UniProtKB-UniRule"/>
</dbReference>
<feature type="transmembrane region" description="Helical" evidence="6">
    <location>
        <begin position="288"/>
        <end position="307"/>
    </location>
</feature>
<keyword evidence="5 6" id="KW-0472">Membrane</keyword>
<dbReference type="Pfam" id="PF06965">
    <property type="entry name" value="Na_H_antiport_1"/>
    <property type="match status" value="1"/>
</dbReference>
<dbReference type="Gene3D" id="1.20.1530.10">
    <property type="entry name" value="Na+/H+ antiporter like domain"/>
    <property type="match status" value="1"/>
</dbReference>
<dbReference type="Proteomes" id="UP000192266">
    <property type="component" value="Unassembled WGS sequence"/>
</dbReference>
<name>A0A1W1VXE8_9BACT</name>
<feature type="transmembrane region" description="Helical" evidence="6">
    <location>
        <begin position="353"/>
        <end position="375"/>
    </location>
</feature>
<keyword evidence="6" id="KW-0915">Sodium</keyword>
<keyword evidence="6" id="KW-0406">Ion transport</keyword>
<evidence type="ECO:0000313" key="7">
    <source>
        <dbReference type="EMBL" id="SMB98059.1"/>
    </source>
</evidence>